<comment type="pathway">
    <text evidence="1 4">Quinol/quinone metabolism; menaquinone biosynthesis.</text>
</comment>
<comment type="function">
    <text evidence="4">Catalyzes the dehydration of chorismate into 3-[(1-carboxyvinyl)oxy]benzoate, a step in the biosynthesis of menaquinone (MK, vitamin K2).</text>
</comment>
<comment type="similarity">
    <text evidence="4">Belongs to the MqnA/MqnD family. MqnA subfamily.</text>
</comment>
<comment type="catalytic activity">
    <reaction evidence="4">
        <text>chorismate = 3-[(1-carboxyvinyl)-oxy]benzoate + H2O</text>
        <dbReference type="Rhea" id="RHEA:40051"/>
        <dbReference type="ChEBI" id="CHEBI:15377"/>
        <dbReference type="ChEBI" id="CHEBI:29748"/>
        <dbReference type="ChEBI" id="CHEBI:76981"/>
        <dbReference type="EC" id="4.2.1.151"/>
    </reaction>
</comment>
<dbReference type="InterPro" id="IPR003773">
    <property type="entry name" value="Menaquinone_biosynth"/>
</dbReference>
<evidence type="ECO:0000256" key="2">
    <source>
        <dbReference type="ARBA" id="ARBA00022428"/>
    </source>
</evidence>
<dbReference type="InterPro" id="IPR030868">
    <property type="entry name" value="MqnA"/>
</dbReference>
<sequence length="269" mass="30112">MLRIGLVSYLNTAPLVFGLKRTLPPEWVLVEDHPSRLNQALREGQLDLALVSSLEYAENAGQYLLLPDVSISATGRVGSVTLFGYKRLEELNRACVVLTSASATSVALLKLLLEDFCGLKPFYRWGTVKEGIREGAYLAIGDEALRLKYQELFPENYDLAALWMEHTGLPFVFAVFAVRRDSWEAKGEAVKAFASTLYLSRARGLATLKTIAQRCQGISGLTAGECLIYLKGIEYDLSGLKQEALRVFYEHLLRRKEIKKLPEFAFIDL</sequence>
<keyword evidence="3 4" id="KW-0456">Lyase</keyword>
<dbReference type="Proteomes" id="UP000886101">
    <property type="component" value="Unassembled WGS sequence"/>
</dbReference>
<dbReference type="GO" id="GO:0016836">
    <property type="term" value="F:hydro-lyase activity"/>
    <property type="evidence" value="ECO:0007669"/>
    <property type="project" value="UniProtKB-UniRule"/>
</dbReference>
<evidence type="ECO:0000256" key="4">
    <source>
        <dbReference type="HAMAP-Rule" id="MF_00995"/>
    </source>
</evidence>
<name>A0A7V5NYW9_9BACT</name>
<dbReference type="Gene3D" id="3.40.190.10">
    <property type="entry name" value="Periplasmic binding protein-like II"/>
    <property type="match status" value="2"/>
</dbReference>
<dbReference type="AlphaFoldDB" id="A0A7V5NYW9"/>
<dbReference type="CDD" id="cd13634">
    <property type="entry name" value="PBP2_Sco4506"/>
    <property type="match status" value="1"/>
</dbReference>
<evidence type="ECO:0000256" key="1">
    <source>
        <dbReference type="ARBA" id="ARBA00004863"/>
    </source>
</evidence>
<evidence type="ECO:0000256" key="3">
    <source>
        <dbReference type="ARBA" id="ARBA00023239"/>
    </source>
</evidence>
<dbReference type="SUPFAM" id="SSF53850">
    <property type="entry name" value="Periplasmic binding protein-like II"/>
    <property type="match status" value="1"/>
</dbReference>
<dbReference type="PANTHER" id="PTHR37690:SF1">
    <property type="entry name" value="CHORISMATE DEHYDRATASE"/>
    <property type="match status" value="1"/>
</dbReference>
<organism evidence="5">
    <name type="scientific">Thermodesulfatator atlanticus</name>
    <dbReference type="NCBI Taxonomy" id="501497"/>
    <lineage>
        <taxon>Bacteria</taxon>
        <taxon>Pseudomonadati</taxon>
        <taxon>Thermodesulfobacteriota</taxon>
        <taxon>Thermodesulfobacteria</taxon>
        <taxon>Thermodesulfobacteriales</taxon>
        <taxon>Thermodesulfatatoraceae</taxon>
        <taxon>Thermodesulfatator</taxon>
    </lineage>
</organism>
<reference evidence="5" key="1">
    <citation type="journal article" date="2020" name="mSystems">
        <title>Genome- and Community-Level Interaction Insights into Carbon Utilization and Element Cycling Functions of Hydrothermarchaeota in Hydrothermal Sediment.</title>
        <authorList>
            <person name="Zhou Z."/>
            <person name="Liu Y."/>
            <person name="Xu W."/>
            <person name="Pan J."/>
            <person name="Luo Z.H."/>
            <person name="Li M."/>
        </authorList>
    </citation>
    <scope>NUCLEOTIDE SEQUENCE [LARGE SCALE GENOMIC DNA]</scope>
    <source>
        <strain evidence="5">HyVt-533</strain>
    </source>
</reference>
<gene>
    <name evidence="4" type="primary">mqnA</name>
    <name evidence="5" type="ORF">ENJ96_02165</name>
</gene>
<dbReference type="Pfam" id="PF02621">
    <property type="entry name" value="VitK2_biosynth"/>
    <property type="match status" value="1"/>
</dbReference>
<keyword evidence="2 4" id="KW-0474">Menaquinone biosynthesis</keyword>
<dbReference type="EMBL" id="DROK01000062">
    <property type="protein sequence ID" value="HHI96636.1"/>
    <property type="molecule type" value="Genomic_DNA"/>
</dbReference>
<evidence type="ECO:0000313" key="5">
    <source>
        <dbReference type="EMBL" id="HHI96636.1"/>
    </source>
</evidence>
<dbReference type="HAMAP" id="MF_00995">
    <property type="entry name" value="MqnA"/>
    <property type="match status" value="1"/>
</dbReference>
<dbReference type="UniPathway" id="UPA00079"/>
<dbReference type="GO" id="GO:0009234">
    <property type="term" value="P:menaquinone biosynthetic process"/>
    <property type="evidence" value="ECO:0007669"/>
    <property type="project" value="UniProtKB-UniRule"/>
</dbReference>
<protein>
    <recommendedName>
        <fullName evidence="4">Chorismate dehydratase</fullName>
        <ecNumber evidence="4">4.2.1.151</ecNumber>
    </recommendedName>
    <alternativeName>
        <fullName evidence="4">Menaquinone biosynthetic enzyme MqnA</fullName>
    </alternativeName>
</protein>
<comment type="caution">
    <text evidence="5">The sequence shown here is derived from an EMBL/GenBank/DDBJ whole genome shotgun (WGS) entry which is preliminary data.</text>
</comment>
<proteinExistence type="inferred from homology"/>
<dbReference type="PANTHER" id="PTHR37690">
    <property type="entry name" value="CHORISMATE DEHYDRATASE"/>
    <property type="match status" value="1"/>
</dbReference>
<accession>A0A7V5NYW9</accession>
<dbReference type="EC" id="4.2.1.151" evidence="4"/>